<dbReference type="Proteomes" id="UP000729402">
    <property type="component" value="Unassembled WGS sequence"/>
</dbReference>
<dbReference type="EMBL" id="JAAALK010000288">
    <property type="protein sequence ID" value="KAG8052890.1"/>
    <property type="molecule type" value="Genomic_DNA"/>
</dbReference>
<name>A0A8J5V7G4_ZIZPA</name>
<evidence type="ECO:0000313" key="2">
    <source>
        <dbReference type="Proteomes" id="UP000729402"/>
    </source>
</evidence>
<organism evidence="1 2">
    <name type="scientific">Zizania palustris</name>
    <name type="common">Northern wild rice</name>
    <dbReference type="NCBI Taxonomy" id="103762"/>
    <lineage>
        <taxon>Eukaryota</taxon>
        <taxon>Viridiplantae</taxon>
        <taxon>Streptophyta</taxon>
        <taxon>Embryophyta</taxon>
        <taxon>Tracheophyta</taxon>
        <taxon>Spermatophyta</taxon>
        <taxon>Magnoliopsida</taxon>
        <taxon>Liliopsida</taxon>
        <taxon>Poales</taxon>
        <taxon>Poaceae</taxon>
        <taxon>BOP clade</taxon>
        <taxon>Oryzoideae</taxon>
        <taxon>Oryzeae</taxon>
        <taxon>Zizaniinae</taxon>
        <taxon>Zizania</taxon>
    </lineage>
</organism>
<protein>
    <submittedName>
        <fullName evidence="1">Uncharacterized protein</fullName>
    </submittedName>
</protein>
<dbReference type="AlphaFoldDB" id="A0A8J5V7G4"/>
<sequence>MHEILHELGVFFDPESEVAKHPTLLVGDPGGAYIPGALRREDCERGKLGNIHCLLTAECKGTIVGNYFGYRLLVDLLLGELLM</sequence>
<reference evidence="1" key="2">
    <citation type="submission" date="2021-02" db="EMBL/GenBank/DDBJ databases">
        <authorList>
            <person name="Kimball J.A."/>
            <person name="Haas M.W."/>
            <person name="Macchietto M."/>
            <person name="Kono T."/>
            <person name="Duquette J."/>
            <person name="Shao M."/>
        </authorList>
    </citation>
    <scope>NUCLEOTIDE SEQUENCE</scope>
    <source>
        <tissue evidence="1">Fresh leaf tissue</tissue>
    </source>
</reference>
<accession>A0A8J5V7G4</accession>
<reference evidence="1" key="1">
    <citation type="journal article" date="2021" name="bioRxiv">
        <title>Whole Genome Assembly and Annotation of Northern Wild Rice, Zizania palustris L., Supports a Whole Genome Duplication in the Zizania Genus.</title>
        <authorList>
            <person name="Haas M."/>
            <person name="Kono T."/>
            <person name="Macchietto M."/>
            <person name="Millas R."/>
            <person name="McGilp L."/>
            <person name="Shao M."/>
            <person name="Duquette J."/>
            <person name="Hirsch C.N."/>
            <person name="Kimball J."/>
        </authorList>
    </citation>
    <scope>NUCLEOTIDE SEQUENCE</scope>
    <source>
        <tissue evidence="1">Fresh leaf tissue</tissue>
    </source>
</reference>
<evidence type="ECO:0000313" key="1">
    <source>
        <dbReference type="EMBL" id="KAG8052890.1"/>
    </source>
</evidence>
<keyword evidence="2" id="KW-1185">Reference proteome</keyword>
<comment type="caution">
    <text evidence="1">The sequence shown here is derived from an EMBL/GenBank/DDBJ whole genome shotgun (WGS) entry which is preliminary data.</text>
</comment>
<proteinExistence type="predicted"/>
<gene>
    <name evidence="1" type="ORF">GUJ93_ZPchr0001g30761</name>
</gene>